<evidence type="ECO:0000313" key="3">
    <source>
        <dbReference type="Proteomes" id="UP000482960"/>
    </source>
</evidence>
<dbReference type="Pfam" id="PF03995">
    <property type="entry name" value="Inhibitor_I36"/>
    <property type="match status" value="1"/>
</dbReference>
<name>A0A6V8LGZ4_9ACTN</name>
<keyword evidence="3" id="KW-1185">Reference proteome</keyword>
<dbReference type="AlphaFoldDB" id="A0A6V8LGZ4"/>
<organism evidence="2 3">
    <name type="scientific">Phytohabitans rumicis</name>
    <dbReference type="NCBI Taxonomy" id="1076125"/>
    <lineage>
        <taxon>Bacteria</taxon>
        <taxon>Bacillati</taxon>
        <taxon>Actinomycetota</taxon>
        <taxon>Actinomycetes</taxon>
        <taxon>Micromonosporales</taxon>
        <taxon>Micromonosporaceae</taxon>
    </lineage>
</organism>
<sequence length="124" mass="12692">MSVNRLRSALVVAGAATALLIGAAGVAPAASAAACPSRSLCLYEGTNFTGDMFPVTSLNPSGTCVSLVDHGWGDRAHSAVNTHNNSAAMFMNDDCIGGPYQVPGKSSLPNFGSFTPESVWVPFS</sequence>
<gene>
    <name evidence="2" type="ORF">Prum_101650</name>
</gene>
<dbReference type="Proteomes" id="UP000482960">
    <property type="component" value="Unassembled WGS sequence"/>
</dbReference>
<proteinExistence type="predicted"/>
<dbReference type="Gene3D" id="2.60.20.10">
    <property type="entry name" value="Crystallins"/>
    <property type="match status" value="1"/>
</dbReference>
<dbReference type="PROSITE" id="PS51318">
    <property type="entry name" value="TAT"/>
    <property type="match status" value="1"/>
</dbReference>
<keyword evidence="1" id="KW-0732">Signal</keyword>
<evidence type="ECO:0000313" key="2">
    <source>
        <dbReference type="EMBL" id="GFJ96523.1"/>
    </source>
</evidence>
<evidence type="ECO:0000256" key="1">
    <source>
        <dbReference type="SAM" id="SignalP"/>
    </source>
</evidence>
<dbReference type="RefSeq" id="WP_173086266.1">
    <property type="nucleotide sequence ID" value="NZ_BAABJB010000008.1"/>
</dbReference>
<feature type="chain" id="PRO_5028848762" description="Peptidase inhibitor family I36" evidence="1">
    <location>
        <begin position="30"/>
        <end position="124"/>
    </location>
</feature>
<feature type="signal peptide" evidence="1">
    <location>
        <begin position="1"/>
        <end position="29"/>
    </location>
</feature>
<accession>A0A6V8LGZ4</accession>
<dbReference type="EMBL" id="BLPG01000002">
    <property type="protein sequence ID" value="GFJ96523.1"/>
    <property type="molecule type" value="Genomic_DNA"/>
</dbReference>
<reference evidence="2 3" key="1">
    <citation type="submission" date="2020-03" db="EMBL/GenBank/DDBJ databases">
        <title>Whole genome shotgun sequence of Phytohabitans rumicis NBRC 108638.</title>
        <authorList>
            <person name="Komaki H."/>
            <person name="Tamura T."/>
        </authorList>
    </citation>
    <scope>NUCLEOTIDE SEQUENCE [LARGE SCALE GENOMIC DNA]</scope>
    <source>
        <strain evidence="2 3">NBRC 108638</strain>
    </source>
</reference>
<protein>
    <recommendedName>
        <fullName evidence="4">Peptidase inhibitor family I36</fullName>
    </recommendedName>
</protein>
<dbReference type="PROSITE" id="PS51257">
    <property type="entry name" value="PROKAR_LIPOPROTEIN"/>
    <property type="match status" value="1"/>
</dbReference>
<evidence type="ECO:0008006" key="4">
    <source>
        <dbReference type="Google" id="ProtNLM"/>
    </source>
</evidence>
<reference evidence="2 3" key="2">
    <citation type="submission" date="2020-03" db="EMBL/GenBank/DDBJ databases">
        <authorList>
            <person name="Ichikawa N."/>
            <person name="Kimura A."/>
            <person name="Kitahashi Y."/>
            <person name="Uohara A."/>
        </authorList>
    </citation>
    <scope>NUCLEOTIDE SEQUENCE [LARGE SCALE GENOMIC DNA]</scope>
    <source>
        <strain evidence="2 3">NBRC 108638</strain>
    </source>
</reference>
<dbReference type="InterPro" id="IPR006311">
    <property type="entry name" value="TAT_signal"/>
</dbReference>
<comment type="caution">
    <text evidence="2">The sequence shown here is derived from an EMBL/GenBank/DDBJ whole genome shotgun (WGS) entry which is preliminary data.</text>
</comment>